<evidence type="ECO:0000313" key="3">
    <source>
        <dbReference type="EMBL" id="VAH86253.1"/>
    </source>
</evidence>
<evidence type="ECO:0008006" key="5">
    <source>
        <dbReference type="Google" id="ProtNLM"/>
    </source>
</evidence>
<dbReference type="AlphaFoldDB" id="A0A9R1QZ54"/>
<feature type="domain" description="F-box" evidence="1">
    <location>
        <begin position="2"/>
        <end position="39"/>
    </location>
</feature>
<dbReference type="EMBL" id="LT934116">
    <property type="protein sequence ID" value="VAH86253.1"/>
    <property type="molecule type" value="Genomic_DNA"/>
</dbReference>
<protein>
    <recommendedName>
        <fullName evidence="5">DUF295 domain-containing protein</fullName>
    </recommendedName>
</protein>
<dbReference type="InterPro" id="IPR005174">
    <property type="entry name" value="KIB1-4_b-propeller"/>
</dbReference>
<evidence type="ECO:0000313" key="4">
    <source>
        <dbReference type="Proteomes" id="UP000324705"/>
    </source>
</evidence>
<feature type="domain" description="KIB1-4 beta-propeller" evidence="2">
    <location>
        <begin position="62"/>
        <end position="329"/>
    </location>
</feature>
<dbReference type="Pfam" id="PF00646">
    <property type="entry name" value="F-box"/>
    <property type="match status" value="1"/>
</dbReference>
<proteinExistence type="predicted"/>
<dbReference type="PANTHER" id="PTHR33110">
    <property type="entry name" value="F-BOX/KELCH-REPEAT PROTEIN-RELATED"/>
    <property type="match status" value="1"/>
</dbReference>
<dbReference type="PANTHER" id="PTHR33110:SF62">
    <property type="entry name" value="DUF295 DOMAIN-CONTAINING PROTEIN"/>
    <property type="match status" value="1"/>
</dbReference>
<dbReference type="InterPro" id="IPR036047">
    <property type="entry name" value="F-box-like_dom_sf"/>
</dbReference>
<dbReference type="Gene3D" id="1.20.1280.50">
    <property type="match status" value="1"/>
</dbReference>
<dbReference type="InterPro" id="IPR001810">
    <property type="entry name" value="F-box_dom"/>
</dbReference>
<evidence type="ECO:0000259" key="2">
    <source>
        <dbReference type="Pfam" id="PF03478"/>
    </source>
</evidence>
<name>A0A9R1QZ54_TRITD</name>
<dbReference type="Gramene" id="TRITD3Bv1G276790.1">
    <property type="protein sequence ID" value="TRITD3Bv1G276790.1"/>
    <property type="gene ID" value="TRITD3Bv1G276790"/>
</dbReference>
<organism evidence="3 4">
    <name type="scientific">Triticum turgidum subsp. durum</name>
    <name type="common">Durum wheat</name>
    <name type="synonym">Triticum durum</name>
    <dbReference type="NCBI Taxonomy" id="4567"/>
    <lineage>
        <taxon>Eukaryota</taxon>
        <taxon>Viridiplantae</taxon>
        <taxon>Streptophyta</taxon>
        <taxon>Embryophyta</taxon>
        <taxon>Tracheophyta</taxon>
        <taxon>Spermatophyta</taxon>
        <taxon>Magnoliopsida</taxon>
        <taxon>Liliopsida</taxon>
        <taxon>Poales</taxon>
        <taxon>Poaceae</taxon>
        <taxon>BOP clade</taxon>
        <taxon>Pooideae</taxon>
        <taxon>Triticodae</taxon>
        <taxon>Triticeae</taxon>
        <taxon>Triticinae</taxon>
        <taxon>Triticum</taxon>
    </lineage>
</organism>
<gene>
    <name evidence="3" type="ORF">TRITD_3Bv1G276790</name>
</gene>
<accession>A0A9R1QZ54</accession>
<dbReference type="Pfam" id="PF03478">
    <property type="entry name" value="Beta-prop_KIB1-4"/>
    <property type="match status" value="1"/>
</dbReference>
<evidence type="ECO:0000259" key="1">
    <source>
        <dbReference type="Pfam" id="PF00646"/>
    </source>
</evidence>
<keyword evidence="4" id="KW-1185">Reference proteome</keyword>
<dbReference type="OMA" id="DGCHAYY"/>
<sequence>MLPDDILTLVYSRVASADNRVRFAAVCTSWRAIAQMQPPRRVLPWLILDPGSNDGAKHAYCLEDGTILSRFRFPSEVVGGCIVGCYDGGWVAVSEAPLRIINLFSGAEVALSAKQRSVIRLCPHADDRFVPMKVIFSERPTSRDCILAAIIGCSEVAICGLGRSKSAWLPNIFPGQTVMDIAFCNGYLYCLMSETMAMVRFKIGLAKHGLSRGDPQWLIIHDQGYWYAANGDPNEHAAYIVELRGKIMIAVRKTRGSWWWSRNKTLPIFFCLELVYAGDGTYHWEPVKRLGDHALFLGPTFSKALHVSIGEHCSPRRNHIYYSDHRCYPQKKCLPNDAKKFLTSSNSDGCHAYYKQGECVDNTDAGIMSVGYYVSGGNQCPPMWLFPPDL</sequence>
<reference evidence="3 4" key="1">
    <citation type="submission" date="2017-09" db="EMBL/GenBank/DDBJ databases">
        <authorList>
            <consortium name="International Durum Wheat Genome Sequencing Consortium (IDWGSC)"/>
            <person name="Milanesi L."/>
        </authorList>
    </citation>
    <scope>NUCLEOTIDE SEQUENCE [LARGE SCALE GENOMIC DNA]</scope>
    <source>
        <strain evidence="4">cv. Svevo</strain>
    </source>
</reference>
<dbReference type="Proteomes" id="UP000324705">
    <property type="component" value="Chromosome 3B"/>
</dbReference>
<dbReference type="SUPFAM" id="SSF81383">
    <property type="entry name" value="F-box domain"/>
    <property type="match status" value="1"/>
</dbReference>